<evidence type="ECO:0000313" key="5">
    <source>
        <dbReference type="Proteomes" id="UP000254512"/>
    </source>
</evidence>
<dbReference type="InterPro" id="IPR050385">
    <property type="entry name" value="Archaeal_FAD_synthase"/>
</dbReference>
<reference evidence="4 5" key="1">
    <citation type="submission" date="2018-06" db="EMBL/GenBank/DDBJ databases">
        <authorList>
            <consortium name="Pathogen Informatics"/>
            <person name="Doyle S."/>
        </authorList>
    </citation>
    <scope>NUCLEOTIDE SEQUENCE [LARGE SCALE GENOMIC DNA]</scope>
    <source>
        <strain evidence="4 5">NCTC11645</strain>
    </source>
</reference>
<proteinExistence type="predicted"/>
<dbReference type="GO" id="GO:0019350">
    <property type="term" value="P:teichoic acid biosynthetic process"/>
    <property type="evidence" value="ECO:0007669"/>
    <property type="project" value="InterPro"/>
</dbReference>
<evidence type="ECO:0000259" key="3">
    <source>
        <dbReference type="Pfam" id="PF01467"/>
    </source>
</evidence>
<evidence type="ECO:0000256" key="1">
    <source>
        <dbReference type="ARBA" id="ARBA00022679"/>
    </source>
</evidence>
<accession>A0A377HL20</accession>
<dbReference type="InterPro" id="IPR014729">
    <property type="entry name" value="Rossmann-like_a/b/a_fold"/>
</dbReference>
<feature type="domain" description="Cytidyltransferase-like" evidence="3">
    <location>
        <begin position="5"/>
        <end position="124"/>
    </location>
</feature>
<gene>
    <name evidence="4" type="primary">tagD</name>
    <name evidence="4" type="ORF">NCTC11645_01264</name>
</gene>
<keyword evidence="2 4" id="KW-0548">Nucleotidyltransferase</keyword>
<keyword evidence="1 4" id="KW-0808">Transferase</keyword>
<organism evidence="4 5">
    <name type="scientific">Grimontia hollisae</name>
    <name type="common">Vibrio hollisae</name>
    <dbReference type="NCBI Taxonomy" id="673"/>
    <lineage>
        <taxon>Bacteria</taxon>
        <taxon>Pseudomonadati</taxon>
        <taxon>Pseudomonadota</taxon>
        <taxon>Gammaproteobacteria</taxon>
        <taxon>Vibrionales</taxon>
        <taxon>Vibrionaceae</taxon>
        <taxon>Grimontia</taxon>
    </lineage>
</organism>
<dbReference type="EC" id="2.7.7.39" evidence="4"/>
<protein>
    <submittedName>
        <fullName evidence="4">Glycerol-3-phosphate cytidylyltransferase</fullName>
        <ecNumber evidence="4">2.7.7.39</ecNumber>
    </submittedName>
</protein>
<evidence type="ECO:0000256" key="2">
    <source>
        <dbReference type="ARBA" id="ARBA00022695"/>
    </source>
</evidence>
<dbReference type="PANTHER" id="PTHR43793">
    <property type="entry name" value="FAD SYNTHASE"/>
    <property type="match status" value="1"/>
</dbReference>
<dbReference type="RefSeq" id="WP_114994933.1">
    <property type="nucleotide sequence ID" value="NZ_CABMOB010000001.1"/>
</dbReference>
<dbReference type="NCBIfam" id="TIGR00125">
    <property type="entry name" value="cyt_tran_rel"/>
    <property type="match status" value="1"/>
</dbReference>
<dbReference type="Proteomes" id="UP000254512">
    <property type="component" value="Unassembled WGS sequence"/>
</dbReference>
<sequence length="153" mass="17857">MKTVITYGTFDLFHVGHIRLLKRLKCLGDRLVVGVSSDEFNESKGKKSFFSYKERAEIVAACRYVDEVFPEHCWEQKLTDITTYNADIFAMGCDWEGKFDKLKKYCEVIYLPRTDDISSTEIKQKISMYDNEKILELEKSVHDLADVFRCIKS</sequence>
<dbReference type="InterPro" id="IPR006409">
    <property type="entry name" value="G3P_cytidylTrfase"/>
</dbReference>
<name>A0A377HL20_GRIHO</name>
<dbReference type="Gene3D" id="3.40.50.620">
    <property type="entry name" value="HUPs"/>
    <property type="match status" value="1"/>
</dbReference>
<dbReference type="AlphaFoldDB" id="A0A377HL20"/>
<dbReference type="Pfam" id="PF01467">
    <property type="entry name" value="CTP_transf_like"/>
    <property type="match status" value="1"/>
</dbReference>
<dbReference type="SUPFAM" id="SSF52374">
    <property type="entry name" value="Nucleotidylyl transferase"/>
    <property type="match status" value="1"/>
</dbReference>
<dbReference type="PANTHER" id="PTHR43793:SF1">
    <property type="entry name" value="FAD SYNTHASE"/>
    <property type="match status" value="1"/>
</dbReference>
<dbReference type="EMBL" id="UGHD01000002">
    <property type="protein sequence ID" value="STO56889.1"/>
    <property type="molecule type" value="Genomic_DNA"/>
</dbReference>
<dbReference type="GO" id="GO:0047348">
    <property type="term" value="F:glycerol-3-phosphate cytidylyltransferase activity"/>
    <property type="evidence" value="ECO:0007669"/>
    <property type="project" value="UniProtKB-EC"/>
</dbReference>
<evidence type="ECO:0000313" key="4">
    <source>
        <dbReference type="EMBL" id="STO56889.1"/>
    </source>
</evidence>
<dbReference type="GO" id="GO:0046872">
    <property type="term" value="F:metal ion binding"/>
    <property type="evidence" value="ECO:0007669"/>
    <property type="project" value="InterPro"/>
</dbReference>
<dbReference type="GO" id="GO:0005737">
    <property type="term" value="C:cytoplasm"/>
    <property type="evidence" value="ECO:0007669"/>
    <property type="project" value="InterPro"/>
</dbReference>
<dbReference type="NCBIfam" id="TIGR01518">
    <property type="entry name" value="g3p_cytidyltrns"/>
    <property type="match status" value="1"/>
</dbReference>
<dbReference type="InterPro" id="IPR004821">
    <property type="entry name" value="Cyt_trans-like"/>
</dbReference>